<keyword evidence="1" id="KW-0472">Membrane</keyword>
<dbReference type="EMBL" id="FMYM01000006">
    <property type="protein sequence ID" value="SDC26164.1"/>
    <property type="molecule type" value="Genomic_DNA"/>
</dbReference>
<evidence type="ECO:0000313" key="2">
    <source>
        <dbReference type="EMBL" id="SDC26164.1"/>
    </source>
</evidence>
<keyword evidence="3" id="KW-1185">Reference proteome</keyword>
<gene>
    <name evidence="2" type="ORF">SAMN05421737_106202</name>
</gene>
<organism evidence="2 3">
    <name type="scientific">Shouchella lonarensis</name>
    <dbReference type="NCBI Taxonomy" id="1464122"/>
    <lineage>
        <taxon>Bacteria</taxon>
        <taxon>Bacillati</taxon>
        <taxon>Bacillota</taxon>
        <taxon>Bacilli</taxon>
        <taxon>Bacillales</taxon>
        <taxon>Bacillaceae</taxon>
        <taxon>Shouchella</taxon>
    </lineage>
</organism>
<dbReference type="STRING" id="1464122.SAMN05421737_106202"/>
<accession>A0A1G6K5C8</accession>
<evidence type="ECO:0000313" key="3">
    <source>
        <dbReference type="Proteomes" id="UP000242662"/>
    </source>
</evidence>
<feature type="transmembrane region" description="Helical" evidence="1">
    <location>
        <begin position="228"/>
        <end position="245"/>
    </location>
</feature>
<protein>
    <submittedName>
        <fullName evidence="2">Yip1 domain-containing protein</fullName>
    </submittedName>
</protein>
<keyword evidence="1" id="KW-1133">Transmembrane helix</keyword>
<feature type="transmembrane region" description="Helical" evidence="1">
    <location>
        <begin position="198"/>
        <end position="221"/>
    </location>
</feature>
<keyword evidence="1" id="KW-0812">Transmembrane</keyword>
<dbReference type="OrthoDB" id="2849601at2"/>
<name>A0A1G6K5C8_9BACI</name>
<sequence length="253" mass="27204">MEPLKETRFEEEITFPEKANILTFLISPVKQFVRMREEVAVSGAVLLILGIVLLGLIFPAFIGQGGLFEPKEAPAEDNLGMDMYSMGGMGMGFDEFGGQGGADKANPEAENLLLGLGLGVLILAAFAGGPALLSLLFLLVAKIGERPVTYYQLYAMTVFSTLVLAVGFFHFMIMNTVNATYSYVYAAPSVFVDADSNWYSLLATLNVFAIVFAVLIAIGLVKVAHMRKIVAILVAFGCLVGYFLVNHLGGALV</sequence>
<dbReference type="Proteomes" id="UP000242662">
    <property type="component" value="Unassembled WGS sequence"/>
</dbReference>
<feature type="transmembrane region" description="Helical" evidence="1">
    <location>
        <begin position="153"/>
        <end position="173"/>
    </location>
</feature>
<dbReference type="RefSeq" id="WP_090775809.1">
    <property type="nucleotide sequence ID" value="NZ_FMYM01000006.1"/>
</dbReference>
<proteinExistence type="predicted"/>
<feature type="transmembrane region" description="Helical" evidence="1">
    <location>
        <begin position="112"/>
        <end position="141"/>
    </location>
</feature>
<dbReference type="AlphaFoldDB" id="A0A1G6K5C8"/>
<reference evidence="3" key="1">
    <citation type="submission" date="2016-09" db="EMBL/GenBank/DDBJ databases">
        <authorList>
            <person name="Varghese N."/>
            <person name="Submissions S."/>
        </authorList>
    </citation>
    <scope>NUCLEOTIDE SEQUENCE [LARGE SCALE GENOMIC DNA]</scope>
    <source>
        <strain evidence="3">25nlg</strain>
    </source>
</reference>
<evidence type="ECO:0000256" key="1">
    <source>
        <dbReference type="SAM" id="Phobius"/>
    </source>
</evidence>
<feature type="transmembrane region" description="Helical" evidence="1">
    <location>
        <begin position="39"/>
        <end position="62"/>
    </location>
</feature>